<reference evidence="2" key="1">
    <citation type="journal article" date="2023" name="Nat. Plants">
        <title>Single-cell RNA sequencing provides a high-resolution roadmap for understanding the multicellular compartmentation of specialized metabolism.</title>
        <authorList>
            <person name="Sun S."/>
            <person name="Shen X."/>
            <person name="Li Y."/>
            <person name="Li Y."/>
            <person name="Wang S."/>
            <person name="Li R."/>
            <person name="Zhang H."/>
            <person name="Shen G."/>
            <person name="Guo B."/>
            <person name="Wei J."/>
            <person name="Xu J."/>
            <person name="St-Pierre B."/>
            <person name="Chen S."/>
            <person name="Sun C."/>
        </authorList>
    </citation>
    <scope>NUCLEOTIDE SEQUENCE [LARGE SCALE GENOMIC DNA]</scope>
</reference>
<comment type="caution">
    <text evidence="1">The sequence shown here is derived from an EMBL/GenBank/DDBJ whole genome shotgun (WGS) entry which is preliminary data.</text>
</comment>
<dbReference type="EMBL" id="CM044701">
    <property type="protein sequence ID" value="KAI5684413.1"/>
    <property type="molecule type" value="Genomic_DNA"/>
</dbReference>
<proteinExistence type="predicted"/>
<evidence type="ECO:0000313" key="2">
    <source>
        <dbReference type="Proteomes" id="UP001060085"/>
    </source>
</evidence>
<evidence type="ECO:0000313" key="1">
    <source>
        <dbReference type="EMBL" id="KAI5684413.1"/>
    </source>
</evidence>
<protein>
    <submittedName>
        <fullName evidence="1">Uncharacterized protein</fullName>
    </submittedName>
</protein>
<sequence>MSRHWRPLFLLQVFFCIILLFPPPLASSSKRHAVVLLQVKNSELEDTNGVLNDWLLSASDAPCNWTGISCDSLTGDVISINFTGFGISGKFPADFCRIETLRSLNISDNNFRGEILPEALSICSHLYSLDLSSNYFVGGLPELRTDFANLTSLVLALNNFSGEIPTSYGSRLPKLEVLSLFSNLLNGSIPGFLSNLTELIRLEIAFNPYQPSLIPAEIGRLTKLQNLWLWNSNLHGSIPESIGNLISLTNLDLSENRLTGKIPESIGALTAVTQIELFGNQLSGVIPNIFANLTSLVNFDASQNNLTGKIPESLTALTLESLNLNDNYLEGEIPENLALNAKLYELKLFNNSLSGSLPQNFGLNSVLVEFDVSGNLLEGPLPPNLCFKKKLLKLDLFNNKFTGRIPQSYGECTSLNYVRIFNNELSGVIPVGFWSLPNLTMIELKNNKLEGSIPPTLSNSGGMVKLLISDNRFSGELPDELCQLQELVEMDISRNQFSGELPSCITKLKNLQKFNARGNVIKGRIPSKVNTWTDLTELNLSDNQLSGEIPNELGALPVLTYLDLSHNYLSGKIPAELTKLKLNSFNLSNNRLQGRVPPGFDKEFFVSGLMGNPDLCSPDLKQIPPCSKKKPASIYLVAVLSALAAVLLGSFIWLLIKSKKLFACGSKSKKSWKITSFQRVVFDEKEILASLTRDNLIATGGSGQVYRINLKNGQVVAVKRLWEANRGPESEEVFQSEVETLGKIRHGNIVKLLFSCSDDNSRVLVYEYMENGSLGDVLHGEKGGVLLDWPRRFKIAKGAAQGLAYLHHDCVPSIVHRDVKSNNILLDEEFWPKVADFGLAKTLKNNADDGVQEASQIAGSYGYIAPEYAYTLKITEKSDVYSFGVVLLELITGKRPIDPSFGENKDIVKWVNEIALSSSSSEEENGDGFADLNQLIDPRLNPSTCNEEEIKLLLNVAFQCVSSLPINRPSMRRVIELFKDHSRSRSK</sequence>
<gene>
    <name evidence="1" type="ORF">M9H77_05641</name>
</gene>
<organism evidence="1 2">
    <name type="scientific">Catharanthus roseus</name>
    <name type="common">Madagascar periwinkle</name>
    <name type="synonym">Vinca rosea</name>
    <dbReference type="NCBI Taxonomy" id="4058"/>
    <lineage>
        <taxon>Eukaryota</taxon>
        <taxon>Viridiplantae</taxon>
        <taxon>Streptophyta</taxon>
        <taxon>Embryophyta</taxon>
        <taxon>Tracheophyta</taxon>
        <taxon>Spermatophyta</taxon>
        <taxon>Magnoliopsida</taxon>
        <taxon>eudicotyledons</taxon>
        <taxon>Gunneridae</taxon>
        <taxon>Pentapetalae</taxon>
        <taxon>asterids</taxon>
        <taxon>lamiids</taxon>
        <taxon>Gentianales</taxon>
        <taxon>Apocynaceae</taxon>
        <taxon>Rauvolfioideae</taxon>
        <taxon>Vinceae</taxon>
        <taxon>Catharanthinae</taxon>
        <taxon>Catharanthus</taxon>
    </lineage>
</organism>
<accession>A0ACC0CHG5</accession>
<name>A0ACC0CHG5_CATRO</name>
<dbReference type="Proteomes" id="UP001060085">
    <property type="component" value="Linkage Group LG01"/>
</dbReference>
<keyword evidence="2" id="KW-1185">Reference proteome</keyword>